<keyword evidence="8 13" id="KW-0547">Nucleotide-binding</keyword>
<dbReference type="PANTHER" id="PTHR20861">
    <property type="entry name" value="HOMOSERINE/4-DIPHOSPHOCYTIDYL-2-C-METHYL-D-ERYTHRITOL KINASE"/>
    <property type="match status" value="1"/>
</dbReference>
<dbReference type="NCBIfam" id="TIGR00191">
    <property type="entry name" value="thrB"/>
    <property type="match status" value="1"/>
</dbReference>
<reference evidence="15 16" key="1">
    <citation type="submission" date="2020-08" db="EMBL/GenBank/DDBJ databases">
        <title>Genome public.</title>
        <authorList>
            <person name="Liu C."/>
            <person name="Sun Q."/>
        </authorList>
    </citation>
    <scope>NUCLEOTIDE SEQUENCE [LARGE SCALE GENOMIC DNA]</scope>
    <source>
        <strain evidence="15 16">BX1</strain>
    </source>
</reference>
<dbReference type="Gene3D" id="3.30.230.10">
    <property type="match status" value="1"/>
</dbReference>
<dbReference type="Proteomes" id="UP000658131">
    <property type="component" value="Unassembled WGS sequence"/>
</dbReference>
<comment type="similarity">
    <text evidence="2 13">Belongs to the GHMP kinase family. Homoserine kinase subfamily.</text>
</comment>
<dbReference type="PIRSF" id="PIRSF000676">
    <property type="entry name" value="Homoser_kin"/>
    <property type="match status" value="1"/>
</dbReference>
<evidence type="ECO:0000256" key="13">
    <source>
        <dbReference type="HAMAP-Rule" id="MF_00384"/>
    </source>
</evidence>
<dbReference type="InterPro" id="IPR014721">
    <property type="entry name" value="Ribsml_uS5_D2-typ_fold_subgr"/>
</dbReference>
<dbReference type="HAMAP" id="MF_00384">
    <property type="entry name" value="Homoser_kinase"/>
    <property type="match status" value="1"/>
</dbReference>
<dbReference type="EMBL" id="JACRTB010000022">
    <property type="protein sequence ID" value="MBC8577157.1"/>
    <property type="molecule type" value="Genomic_DNA"/>
</dbReference>
<evidence type="ECO:0000259" key="14">
    <source>
        <dbReference type="Pfam" id="PF00288"/>
    </source>
</evidence>
<comment type="function">
    <text evidence="12 13">Catalyzes the ATP-dependent phosphorylation of L-homoserine to L-homoserine phosphate.</text>
</comment>
<dbReference type="PANTHER" id="PTHR20861:SF1">
    <property type="entry name" value="HOMOSERINE KINASE"/>
    <property type="match status" value="1"/>
</dbReference>
<protein>
    <recommendedName>
        <fullName evidence="4 13">Homoserine kinase</fullName>
        <shortName evidence="13">HK</shortName>
        <shortName evidence="13">HSK</shortName>
        <ecNumber evidence="3 13">2.7.1.39</ecNumber>
    </recommendedName>
</protein>
<evidence type="ECO:0000256" key="11">
    <source>
        <dbReference type="ARBA" id="ARBA00049375"/>
    </source>
</evidence>
<evidence type="ECO:0000256" key="8">
    <source>
        <dbReference type="ARBA" id="ARBA00022741"/>
    </source>
</evidence>
<keyword evidence="10 13" id="KW-0067">ATP-binding</keyword>
<accession>A0ABR7NL73</accession>
<comment type="caution">
    <text evidence="15">The sequence shown here is derived from an EMBL/GenBank/DDBJ whole genome shotgun (WGS) entry which is preliminary data.</text>
</comment>
<evidence type="ECO:0000256" key="3">
    <source>
        <dbReference type="ARBA" id="ARBA00012078"/>
    </source>
</evidence>
<dbReference type="SUPFAM" id="SSF54211">
    <property type="entry name" value="Ribosomal protein S5 domain 2-like"/>
    <property type="match status" value="1"/>
</dbReference>
<evidence type="ECO:0000256" key="2">
    <source>
        <dbReference type="ARBA" id="ARBA00007370"/>
    </source>
</evidence>
<evidence type="ECO:0000313" key="15">
    <source>
        <dbReference type="EMBL" id="MBC8577157.1"/>
    </source>
</evidence>
<proteinExistence type="inferred from homology"/>
<dbReference type="InterPro" id="IPR000870">
    <property type="entry name" value="Homoserine_kinase"/>
</dbReference>
<dbReference type="InterPro" id="IPR006204">
    <property type="entry name" value="GHMP_kinase_N_dom"/>
</dbReference>
<sequence>MITVKIPATSANVGAGFDSLGLAVTLYNQIHLELAEKTEIISLDHVEIPCDETNLVYTTMCSLFELCGQKMPPLRIGQVNHIPLSRGLGSSSACIIGGLLAANHIMGFPFSRQEMINLAASIEGHPDNTTPALLGGFVSSVFDGKEVHYVRQELHVGIRFAALIPNFELRTSLARSVLPKRISHKDAVYNLSRAALMSASLSTGSYHNLRVAAADRLHQDYRLPLIEGGARAMALMEEEGAYCSYISGAGSTLMAMVPGADLSFEQRVWPRLCEEGFGAWRLMMLEADNTGAICVESIPLH</sequence>
<dbReference type="GO" id="GO:0004413">
    <property type="term" value="F:homoserine kinase activity"/>
    <property type="evidence" value="ECO:0007669"/>
    <property type="project" value="UniProtKB-EC"/>
</dbReference>
<comment type="catalytic activity">
    <reaction evidence="11 13">
        <text>L-homoserine + ATP = O-phospho-L-homoserine + ADP + H(+)</text>
        <dbReference type="Rhea" id="RHEA:13985"/>
        <dbReference type="ChEBI" id="CHEBI:15378"/>
        <dbReference type="ChEBI" id="CHEBI:30616"/>
        <dbReference type="ChEBI" id="CHEBI:57476"/>
        <dbReference type="ChEBI" id="CHEBI:57590"/>
        <dbReference type="ChEBI" id="CHEBI:456216"/>
        <dbReference type="EC" id="2.7.1.39"/>
    </reaction>
</comment>
<gene>
    <name evidence="13" type="primary">thrB</name>
    <name evidence="15" type="ORF">H8717_12160</name>
</gene>
<dbReference type="EC" id="2.7.1.39" evidence="3 13"/>
<dbReference type="PRINTS" id="PR00958">
    <property type="entry name" value="HOMSERKINASE"/>
</dbReference>
<dbReference type="InterPro" id="IPR020568">
    <property type="entry name" value="Ribosomal_Su5_D2-typ_SF"/>
</dbReference>
<evidence type="ECO:0000256" key="9">
    <source>
        <dbReference type="ARBA" id="ARBA00022777"/>
    </source>
</evidence>
<dbReference type="InterPro" id="IPR006203">
    <property type="entry name" value="GHMP_knse_ATP-bd_CS"/>
</dbReference>
<keyword evidence="16" id="KW-1185">Reference proteome</keyword>
<keyword evidence="13" id="KW-0963">Cytoplasm</keyword>
<comment type="pathway">
    <text evidence="1 13">Amino-acid biosynthesis; L-threonine biosynthesis; L-threonine from L-aspartate: step 4/5.</text>
</comment>
<dbReference type="InterPro" id="IPR036554">
    <property type="entry name" value="GHMP_kinase_C_sf"/>
</dbReference>
<dbReference type="Pfam" id="PF00288">
    <property type="entry name" value="GHMP_kinases_N"/>
    <property type="match status" value="1"/>
</dbReference>
<feature type="binding site" evidence="13">
    <location>
        <begin position="83"/>
        <end position="93"/>
    </location>
    <ligand>
        <name>ATP</name>
        <dbReference type="ChEBI" id="CHEBI:30616"/>
    </ligand>
</feature>
<evidence type="ECO:0000256" key="5">
    <source>
        <dbReference type="ARBA" id="ARBA00022605"/>
    </source>
</evidence>
<feature type="domain" description="GHMP kinase N-terminal" evidence="14">
    <location>
        <begin position="54"/>
        <end position="136"/>
    </location>
</feature>
<keyword evidence="7 13" id="KW-0791">Threonine biosynthesis</keyword>
<dbReference type="RefSeq" id="WP_262400625.1">
    <property type="nucleotide sequence ID" value="NZ_JACRTB010000022.1"/>
</dbReference>
<evidence type="ECO:0000256" key="4">
    <source>
        <dbReference type="ARBA" id="ARBA00017858"/>
    </source>
</evidence>
<name>A0ABR7NL73_9FIRM</name>
<evidence type="ECO:0000256" key="1">
    <source>
        <dbReference type="ARBA" id="ARBA00005015"/>
    </source>
</evidence>
<evidence type="ECO:0000256" key="12">
    <source>
        <dbReference type="ARBA" id="ARBA00049954"/>
    </source>
</evidence>
<keyword evidence="9 13" id="KW-0418">Kinase</keyword>
<keyword evidence="6 13" id="KW-0808">Transferase</keyword>
<evidence type="ECO:0000313" key="16">
    <source>
        <dbReference type="Proteomes" id="UP000658131"/>
    </source>
</evidence>
<dbReference type="PROSITE" id="PS00627">
    <property type="entry name" value="GHMP_KINASES_ATP"/>
    <property type="match status" value="1"/>
</dbReference>
<dbReference type="Gene3D" id="3.30.70.890">
    <property type="entry name" value="GHMP kinase, C-terminal domain"/>
    <property type="match status" value="1"/>
</dbReference>
<organism evidence="15 16">
    <name type="scientific">Yanshouia hominis</name>
    <dbReference type="NCBI Taxonomy" id="2763673"/>
    <lineage>
        <taxon>Bacteria</taxon>
        <taxon>Bacillati</taxon>
        <taxon>Bacillota</taxon>
        <taxon>Clostridia</taxon>
        <taxon>Eubacteriales</taxon>
        <taxon>Oscillospiraceae</taxon>
        <taxon>Yanshouia</taxon>
    </lineage>
</organism>
<evidence type="ECO:0000256" key="7">
    <source>
        <dbReference type="ARBA" id="ARBA00022697"/>
    </source>
</evidence>
<evidence type="ECO:0000256" key="10">
    <source>
        <dbReference type="ARBA" id="ARBA00022840"/>
    </source>
</evidence>
<keyword evidence="5 13" id="KW-0028">Amino-acid biosynthesis</keyword>
<evidence type="ECO:0000256" key="6">
    <source>
        <dbReference type="ARBA" id="ARBA00022679"/>
    </source>
</evidence>
<dbReference type="SUPFAM" id="SSF55060">
    <property type="entry name" value="GHMP Kinase, C-terminal domain"/>
    <property type="match status" value="1"/>
</dbReference>
<comment type="subcellular location">
    <subcellularLocation>
        <location evidence="13">Cytoplasm</location>
    </subcellularLocation>
</comment>